<evidence type="ECO:0000313" key="10">
    <source>
        <dbReference type="Proteomes" id="UP000658320"/>
    </source>
</evidence>
<dbReference type="GO" id="GO:0000155">
    <property type="term" value="F:phosphorelay sensor kinase activity"/>
    <property type="evidence" value="ECO:0007669"/>
    <property type="project" value="InterPro"/>
</dbReference>
<dbReference type="Gene3D" id="3.30.565.10">
    <property type="entry name" value="Histidine kinase-like ATPase, C-terminal domain"/>
    <property type="match status" value="1"/>
</dbReference>
<keyword evidence="6" id="KW-1133">Transmembrane helix</keyword>
<dbReference type="PANTHER" id="PTHR24421:SF63">
    <property type="entry name" value="SENSOR HISTIDINE KINASE DESK"/>
    <property type="match status" value="1"/>
</dbReference>
<feature type="compositionally biased region" description="Low complexity" evidence="5">
    <location>
        <begin position="382"/>
        <end position="392"/>
    </location>
</feature>
<dbReference type="PANTHER" id="PTHR24421">
    <property type="entry name" value="NITRATE/NITRITE SENSOR PROTEIN NARX-RELATED"/>
    <property type="match status" value="1"/>
</dbReference>
<evidence type="ECO:0000256" key="5">
    <source>
        <dbReference type="SAM" id="MobiDB-lite"/>
    </source>
</evidence>
<dbReference type="Pfam" id="PF02518">
    <property type="entry name" value="HATPase_c"/>
    <property type="match status" value="1"/>
</dbReference>
<accession>A0A918FDU0</accession>
<keyword evidence="6" id="KW-0812">Transmembrane</keyword>
<dbReference type="GO" id="GO:0046983">
    <property type="term" value="F:protein dimerization activity"/>
    <property type="evidence" value="ECO:0007669"/>
    <property type="project" value="InterPro"/>
</dbReference>
<dbReference type="Gene3D" id="1.20.5.1930">
    <property type="match status" value="1"/>
</dbReference>
<feature type="domain" description="Histidine kinase/HSP90-like ATPase" evidence="7">
    <location>
        <begin position="307"/>
        <end position="354"/>
    </location>
</feature>
<dbReference type="InterPro" id="IPR003594">
    <property type="entry name" value="HATPase_dom"/>
</dbReference>
<evidence type="ECO:0000256" key="4">
    <source>
        <dbReference type="SAM" id="Coils"/>
    </source>
</evidence>
<comment type="caution">
    <text evidence="9">The sequence shown here is derived from an EMBL/GenBank/DDBJ whole genome shotgun (WGS) entry which is preliminary data.</text>
</comment>
<keyword evidence="1" id="KW-0808">Transferase</keyword>
<evidence type="ECO:0000256" key="1">
    <source>
        <dbReference type="ARBA" id="ARBA00022679"/>
    </source>
</evidence>
<reference evidence="9" key="1">
    <citation type="journal article" date="2014" name="Int. J. Syst. Evol. Microbiol.">
        <title>Complete genome sequence of Corynebacterium casei LMG S-19264T (=DSM 44701T), isolated from a smear-ripened cheese.</title>
        <authorList>
            <consortium name="US DOE Joint Genome Institute (JGI-PGF)"/>
            <person name="Walter F."/>
            <person name="Albersmeier A."/>
            <person name="Kalinowski J."/>
            <person name="Ruckert C."/>
        </authorList>
    </citation>
    <scope>NUCLEOTIDE SEQUENCE</scope>
    <source>
        <strain evidence="9">JCM 4346</strain>
    </source>
</reference>
<dbReference type="Pfam" id="PF07730">
    <property type="entry name" value="HisKA_3"/>
    <property type="match status" value="1"/>
</dbReference>
<keyword evidence="4" id="KW-0175">Coiled coil</keyword>
<keyword evidence="10" id="KW-1185">Reference proteome</keyword>
<evidence type="ECO:0000259" key="7">
    <source>
        <dbReference type="Pfam" id="PF02518"/>
    </source>
</evidence>
<keyword evidence="6" id="KW-0472">Membrane</keyword>
<evidence type="ECO:0000313" key="9">
    <source>
        <dbReference type="EMBL" id="GGR30884.1"/>
    </source>
</evidence>
<gene>
    <name evidence="9" type="ORF">GCM10010251_53700</name>
</gene>
<dbReference type="AlphaFoldDB" id="A0A918FDU0"/>
<dbReference type="InterPro" id="IPR036890">
    <property type="entry name" value="HATPase_C_sf"/>
</dbReference>
<reference evidence="9" key="2">
    <citation type="submission" date="2020-09" db="EMBL/GenBank/DDBJ databases">
        <authorList>
            <person name="Sun Q."/>
            <person name="Ohkuma M."/>
        </authorList>
    </citation>
    <scope>NUCLEOTIDE SEQUENCE</scope>
    <source>
        <strain evidence="9">JCM 4346</strain>
    </source>
</reference>
<proteinExistence type="predicted"/>
<feature type="region of interest" description="Disordered" evidence="5">
    <location>
        <begin position="346"/>
        <end position="425"/>
    </location>
</feature>
<dbReference type="InterPro" id="IPR011712">
    <property type="entry name" value="Sig_transdc_His_kin_sub3_dim/P"/>
</dbReference>
<feature type="transmembrane region" description="Helical" evidence="6">
    <location>
        <begin position="66"/>
        <end position="88"/>
    </location>
</feature>
<dbReference type="InterPro" id="IPR050482">
    <property type="entry name" value="Sensor_HK_TwoCompSys"/>
</dbReference>
<evidence type="ECO:0000256" key="6">
    <source>
        <dbReference type="SAM" id="Phobius"/>
    </source>
</evidence>
<dbReference type="CDD" id="cd16917">
    <property type="entry name" value="HATPase_UhpB-NarQ-NarX-like"/>
    <property type="match status" value="1"/>
</dbReference>
<evidence type="ECO:0008006" key="11">
    <source>
        <dbReference type="Google" id="ProtNLM"/>
    </source>
</evidence>
<evidence type="ECO:0000256" key="3">
    <source>
        <dbReference type="ARBA" id="ARBA00023012"/>
    </source>
</evidence>
<feature type="domain" description="Signal transduction histidine kinase subgroup 3 dimerisation and phosphoacceptor" evidence="8">
    <location>
        <begin position="205"/>
        <end position="271"/>
    </location>
</feature>
<keyword evidence="3" id="KW-0902">Two-component regulatory system</keyword>
<organism evidence="9 10">
    <name type="scientific">Streptomyces aurantiogriseus</name>
    <dbReference type="NCBI Taxonomy" id="66870"/>
    <lineage>
        <taxon>Bacteria</taxon>
        <taxon>Bacillati</taxon>
        <taxon>Actinomycetota</taxon>
        <taxon>Actinomycetes</taxon>
        <taxon>Kitasatosporales</taxon>
        <taxon>Streptomycetaceae</taxon>
        <taxon>Streptomyces</taxon>
    </lineage>
</organism>
<sequence length="488" mass="50978">MREAREYQRAYQANKERFKADYRAGHGAGQLPEDPGPPPSGFSLLPWLLLGMGAFSNLFQGETPHWWIGALGLLTFNTLYIYVAFHSFSKRHREAAPTRVALALMAGVTCGLAGAYGGNWVLFFPLLGLATGAALRGRQLRVVGTGVALLAGVVSFVHDGWSGLDTAYATWISTMVTAAILSLSEAVRDLRAAREELARQAVERERLRFSRDLHDLLGHTLSVIVVKSEAARRLAPRDVDAALAQITDIEAVGRQALTEIREAVTGYREGSLTTELDRARSALTAVGVEPAFDQSGPPLAPQTAALLGWVVREAVTNVVRHSDATRCEITVSGAAERVRLTVTDNGTGAAADHTGAPRSVDARRGVGDTCGAGAPCSRGTETETGSTSTSTSVPWSAGAVTGTDCPTRPADRPTGPADPITPVGGTGLTGLRERLAAAGGRLTAGPGPRGGFTVTAELPADVAQSSYGLVEAVSVQAPSVAAGPTLGP</sequence>
<dbReference type="EMBL" id="BMSX01000013">
    <property type="protein sequence ID" value="GGR30884.1"/>
    <property type="molecule type" value="Genomic_DNA"/>
</dbReference>
<dbReference type="GO" id="GO:0016020">
    <property type="term" value="C:membrane"/>
    <property type="evidence" value="ECO:0007669"/>
    <property type="project" value="InterPro"/>
</dbReference>
<name>A0A918FDU0_9ACTN</name>
<evidence type="ECO:0000259" key="8">
    <source>
        <dbReference type="Pfam" id="PF07730"/>
    </source>
</evidence>
<keyword evidence="2" id="KW-0418">Kinase</keyword>
<protein>
    <recommendedName>
        <fullName evidence="11">Histidine kinase</fullName>
    </recommendedName>
</protein>
<feature type="coiled-coil region" evidence="4">
    <location>
        <begin position="180"/>
        <end position="207"/>
    </location>
</feature>
<dbReference type="SUPFAM" id="SSF55874">
    <property type="entry name" value="ATPase domain of HSP90 chaperone/DNA topoisomerase II/histidine kinase"/>
    <property type="match status" value="1"/>
</dbReference>
<evidence type="ECO:0000256" key="2">
    <source>
        <dbReference type="ARBA" id="ARBA00022777"/>
    </source>
</evidence>
<feature type="transmembrane region" description="Helical" evidence="6">
    <location>
        <begin position="100"/>
        <end position="130"/>
    </location>
</feature>
<dbReference type="Proteomes" id="UP000658320">
    <property type="component" value="Unassembled WGS sequence"/>
</dbReference>